<dbReference type="Gene3D" id="3.40.50.2000">
    <property type="entry name" value="Glycogen Phosphorylase B"/>
    <property type="match status" value="2"/>
</dbReference>
<protein>
    <submittedName>
        <fullName evidence="2">Glycosyltransferase family 4 protein</fullName>
    </submittedName>
</protein>
<dbReference type="InterPro" id="IPR001296">
    <property type="entry name" value="Glyco_trans_1"/>
</dbReference>
<evidence type="ECO:0000313" key="3">
    <source>
        <dbReference type="Proteomes" id="UP000729733"/>
    </source>
</evidence>
<accession>A0A964BQ84</accession>
<proteinExistence type="predicted"/>
<reference evidence="2" key="1">
    <citation type="journal article" date="2021" name="Antonie Van Leeuwenhoek">
        <title>Draft genome and description of Waterburya agarophytonicola gen. nov. sp. nov. (Pleurocapsales, Cyanobacteria): a seaweed symbiont.</title>
        <authorList>
            <person name="Bonthond G."/>
            <person name="Shalygin S."/>
            <person name="Bayer T."/>
            <person name="Weinberger F."/>
        </authorList>
    </citation>
    <scope>NUCLEOTIDE SEQUENCE</scope>
    <source>
        <strain evidence="2">KI4</strain>
    </source>
</reference>
<dbReference type="PANTHER" id="PTHR12526">
    <property type="entry name" value="GLYCOSYLTRANSFERASE"/>
    <property type="match status" value="1"/>
</dbReference>
<organism evidence="2 3">
    <name type="scientific">Waterburya agarophytonicola KI4</name>
    <dbReference type="NCBI Taxonomy" id="2874699"/>
    <lineage>
        <taxon>Bacteria</taxon>
        <taxon>Bacillati</taxon>
        <taxon>Cyanobacteriota</taxon>
        <taxon>Cyanophyceae</taxon>
        <taxon>Pleurocapsales</taxon>
        <taxon>Hyellaceae</taxon>
        <taxon>Waterburya</taxon>
        <taxon>Waterburya agarophytonicola</taxon>
    </lineage>
</organism>
<feature type="domain" description="Glycosyl transferase family 1" evidence="1">
    <location>
        <begin position="223"/>
        <end position="386"/>
    </location>
</feature>
<name>A0A964BQ84_9CYAN</name>
<evidence type="ECO:0000259" key="1">
    <source>
        <dbReference type="Pfam" id="PF00534"/>
    </source>
</evidence>
<gene>
    <name evidence="2" type="ORF">I4641_04015</name>
</gene>
<dbReference type="CDD" id="cd03801">
    <property type="entry name" value="GT4_PimA-like"/>
    <property type="match status" value="1"/>
</dbReference>
<dbReference type="Proteomes" id="UP000729733">
    <property type="component" value="Unassembled WGS sequence"/>
</dbReference>
<dbReference type="NCBIfam" id="NF041876">
    <property type="entry name" value="EPS_EpsE"/>
    <property type="match status" value="1"/>
</dbReference>
<dbReference type="EMBL" id="JADWDC010000006">
    <property type="protein sequence ID" value="MCC0176146.1"/>
    <property type="molecule type" value="Genomic_DNA"/>
</dbReference>
<dbReference type="RefSeq" id="WP_229639179.1">
    <property type="nucleotide sequence ID" value="NZ_JADWDC010000006.1"/>
</dbReference>
<dbReference type="AlphaFoldDB" id="A0A964BQ84"/>
<comment type="caution">
    <text evidence="2">The sequence shown here is derived from an EMBL/GenBank/DDBJ whole genome shotgun (WGS) entry which is preliminary data.</text>
</comment>
<dbReference type="Pfam" id="PF00534">
    <property type="entry name" value="Glycos_transf_1"/>
    <property type="match status" value="1"/>
</dbReference>
<dbReference type="SUPFAM" id="SSF53756">
    <property type="entry name" value="UDP-Glycosyltransferase/glycogen phosphorylase"/>
    <property type="match status" value="1"/>
</dbReference>
<dbReference type="GO" id="GO:0016757">
    <property type="term" value="F:glycosyltransferase activity"/>
    <property type="evidence" value="ECO:0007669"/>
    <property type="project" value="InterPro"/>
</dbReference>
<evidence type="ECO:0000313" key="2">
    <source>
        <dbReference type="EMBL" id="MCC0176146.1"/>
    </source>
</evidence>
<sequence length="404" mass="44899">MNTKLGYLLPEFPGQTHTFFWREIKALESKNIEVDIVSTKRPSSEIMSHTWSSEAESRTTYLFPPTTTLLIKAVLELFNSGLPAWLRCFKAIAQAKDVSLLGKLRLLLLMLAGAELAYLAKSKGWQHLHVHSCADGANIAMFAHLISAIPYSITLHGPLRDYGANQRQKWHFAKFATVITQKLYDEVADELQGCLPDKIAIAPMGVDTSVYRRNHNYSPWQKDTPCYIFSCGRLNPVKGHEDLIRSIPLLLNQGVDAYLTIAGDGEQGKNQYRQKLEEIIQTLGLERRVSLIGAVSEDVLLQYLEKAHVFSLASWEEPLGVAIMEAMSMQLPVVVTKAGGVGELVEDNISGIFVEPRSPERLAAAILQVNSDPQKAINIGEAARERVCKSFNSIRGAEVLIESI</sequence>
<keyword evidence="3" id="KW-1185">Reference proteome</keyword>